<feature type="chain" id="PRO_5021862430" description="SCP domain-containing protein" evidence="1">
    <location>
        <begin position="22"/>
        <end position="149"/>
    </location>
</feature>
<proteinExistence type="predicted"/>
<evidence type="ECO:0000313" key="3">
    <source>
        <dbReference type="Proteomes" id="UP000318571"/>
    </source>
</evidence>
<dbReference type="SUPFAM" id="SSF55797">
    <property type="entry name" value="PR-1-like"/>
    <property type="match status" value="1"/>
</dbReference>
<accession>A0A553PTY4</accession>
<dbReference type="EMBL" id="VCGU01000001">
    <property type="protein sequence ID" value="TRY81141.1"/>
    <property type="molecule type" value="Genomic_DNA"/>
</dbReference>
<evidence type="ECO:0008006" key="4">
    <source>
        <dbReference type="Google" id="ProtNLM"/>
    </source>
</evidence>
<feature type="signal peptide" evidence="1">
    <location>
        <begin position="1"/>
        <end position="21"/>
    </location>
</feature>
<keyword evidence="1" id="KW-0732">Signal</keyword>
<dbReference type="AlphaFoldDB" id="A0A553PTY4"/>
<protein>
    <recommendedName>
        <fullName evidence="4">SCP domain-containing protein</fullName>
    </recommendedName>
</protein>
<dbReference type="Gene3D" id="3.40.33.10">
    <property type="entry name" value="CAP"/>
    <property type="match status" value="1"/>
</dbReference>
<gene>
    <name evidence="2" type="ORF">TCAL_15420</name>
</gene>
<keyword evidence="3" id="KW-1185">Reference proteome</keyword>
<evidence type="ECO:0000256" key="1">
    <source>
        <dbReference type="SAM" id="SignalP"/>
    </source>
</evidence>
<evidence type="ECO:0000313" key="2">
    <source>
        <dbReference type="EMBL" id="TRY81141.1"/>
    </source>
</evidence>
<comment type="caution">
    <text evidence="2">The sequence shown here is derived from an EMBL/GenBank/DDBJ whole genome shotgun (WGS) entry which is preliminary data.</text>
</comment>
<dbReference type="Proteomes" id="UP000318571">
    <property type="component" value="Chromosome 12"/>
</dbReference>
<reference evidence="2 3" key="1">
    <citation type="journal article" date="2018" name="Nat. Ecol. Evol.">
        <title>Genomic signatures of mitonuclear coevolution across populations of Tigriopus californicus.</title>
        <authorList>
            <person name="Barreto F.S."/>
            <person name="Watson E.T."/>
            <person name="Lima T.G."/>
            <person name="Willett C.S."/>
            <person name="Edmands S."/>
            <person name="Li W."/>
            <person name="Burton R.S."/>
        </authorList>
    </citation>
    <scope>NUCLEOTIDE SEQUENCE [LARGE SCALE GENOMIC DNA]</scope>
    <source>
        <strain evidence="2 3">San Diego</strain>
    </source>
</reference>
<feature type="non-terminal residue" evidence="2">
    <location>
        <position position="149"/>
    </location>
</feature>
<dbReference type="InterPro" id="IPR035940">
    <property type="entry name" value="CAP_sf"/>
</dbReference>
<organism evidence="2 3">
    <name type="scientific">Tigriopus californicus</name>
    <name type="common">Marine copepod</name>
    <dbReference type="NCBI Taxonomy" id="6832"/>
    <lineage>
        <taxon>Eukaryota</taxon>
        <taxon>Metazoa</taxon>
        <taxon>Ecdysozoa</taxon>
        <taxon>Arthropoda</taxon>
        <taxon>Crustacea</taxon>
        <taxon>Multicrustacea</taxon>
        <taxon>Hexanauplia</taxon>
        <taxon>Copepoda</taxon>
        <taxon>Harpacticoida</taxon>
        <taxon>Harpacticidae</taxon>
        <taxon>Tigriopus</taxon>
    </lineage>
</organism>
<name>A0A553PTY4_TIGCA</name>
<sequence>MKVFGIFLILGLILAPNAVNADCSKCLKLEAHWHAFETNINGGPCFWYLEKAACYINPNNTAFQWCQDEDPKCNTANAVMPQYPPNSGTPEQCDSSPTIDAEIDFIVDKHNELRAKVANCNEDLAFNSTNGQPCAKNMNKLKWSSELAK</sequence>